<dbReference type="GO" id="GO:0006950">
    <property type="term" value="P:response to stress"/>
    <property type="evidence" value="ECO:0007669"/>
    <property type="project" value="TreeGrafter"/>
</dbReference>
<protein>
    <submittedName>
        <fullName evidence="3">MarR family transcriptional regulator</fullName>
    </submittedName>
</protein>
<dbReference type="InterPro" id="IPR039422">
    <property type="entry name" value="MarR/SlyA-like"/>
</dbReference>
<keyword evidence="4" id="KW-1185">Reference proteome</keyword>
<feature type="compositionally biased region" description="Low complexity" evidence="1">
    <location>
        <begin position="12"/>
        <end position="24"/>
    </location>
</feature>
<reference evidence="3 4" key="1">
    <citation type="submission" date="2018-05" db="EMBL/GenBank/DDBJ databases">
        <title>Brachybacterium sp. M1HQ-2T, whole genome shotgun sequence.</title>
        <authorList>
            <person name="Tuo L."/>
        </authorList>
    </citation>
    <scope>NUCLEOTIDE SEQUENCE [LARGE SCALE GENOMIC DNA]</scope>
    <source>
        <strain evidence="3 4">M1HQ-2</strain>
    </source>
</reference>
<sequence>MVCGRPTRPRRCSVVDSSSPSRASDAGRRAESASTDERGYWYPAPDETSPSPTALLEELRRYQESGVRMRARIRSDMDMGEKDLLALRHLLSASSAGRVLRQRDLAERLDLRGASVSALVDRLVRDGYATRTPHPEDRRSIAVVPTARGDQEVRRTLHDVHDRMYEVAAALSPADRSVITDFLRRMNHDVDRP</sequence>
<dbReference type="SUPFAM" id="SSF46785">
    <property type="entry name" value="Winged helix' DNA-binding domain"/>
    <property type="match status" value="1"/>
</dbReference>
<dbReference type="OrthoDB" id="162531at2"/>
<evidence type="ECO:0000313" key="4">
    <source>
        <dbReference type="Proteomes" id="UP000245590"/>
    </source>
</evidence>
<comment type="caution">
    <text evidence="3">The sequence shown here is derived from an EMBL/GenBank/DDBJ whole genome shotgun (WGS) entry which is preliminary data.</text>
</comment>
<dbReference type="GO" id="GO:0003700">
    <property type="term" value="F:DNA-binding transcription factor activity"/>
    <property type="evidence" value="ECO:0007669"/>
    <property type="project" value="InterPro"/>
</dbReference>
<dbReference type="PANTHER" id="PTHR33164:SF43">
    <property type="entry name" value="HTH-TYPE TRANSCRIPTIONAL REPRESSOR YETL"/>
    <property type="match status" value="1"/>
</dbReference>
<dbReference type="InterPro" id="IPR000835">
    <property type="entry name" value="HTH_MarR-typ"/>
</dbReference>
<organism evidence="3 4">
    <name type="scientific">Brachybacterium endophyticum</name>
    <dbReference type="NCBI Taxonomy" id="2182385"/>
    <lineage>
        <taxon>Bacteria</taxon>
        <taxon>Bacillati</taxon>
        <taxon>Actinomycetota</taxon>
        <taxon>Actinomycetes</taxon>
        <taxon>Micrococcales</taxon>
        <taxon>Dermabacteraceae</taxon>
        <taxon>Brachybacterium</taxon>
    </lineage>
</organism>
<evidence type="ECO:0000259" key="2">
    <source>
        <dbReference type="PROSITE" id="PS50995"/>
    </source>
</evidence>
<name>A0A2U2RKE4_9MICO</name>
<evidence type="ECO:0000256" key="1">
    <source>
        <dbReference type="SAM" id="MobiDB-lite"/>
    </source>
</evidence>
<dbReference type="AlphaFoldDB" id="A0A2U2RKE4"/>
<gene>
    <name evidence="3" type="ORF">DEO23_04920</name>
</gene>
<dbReference type="PANTHER" id="PTHR33164">
    <property type="entry name" value="TRANSCRIPTIONAL REGULATOR, MARR FAMILY"/>
    <property type="match status" value="1"/>
</dbReference>
<dbReference type="Pfam" id="PF12802">
    <property type="entry name" value="MarR_2"/>
    <property type="match status" value="1"/>
</dbReference>
<evidence type="ECO:0000313" key="3">
    <source>
        <dbReference type="EMBL" id="PWH06330.1"/>
    </source>
</evidence>
<dbReference type="SMART" id="SM00347">
    <property type="entry name" value="HTH_MARR"/>
    <property type="match status" value="1"/>
</dbReference>
<dbReference type="InterPro" id="IPR036388">
    <property type="entry name" value="WH-like_DNA-bd_sf"/>
</dbReference>
<proteinExistence type="predicted"/>
<feature type="compositionally biased region" description="Basic and acidic residues" evidence="1">
    <location>
        <begin position="25"/>
        <end position="39"/>
    </location>
</feature>
<feature type="region of interest" description="Disordered" evidence="1">
    <location>
        <begin position="1"/>
        <end position="52"/>
    </location>
</feature>
<dbReference type="InterPro" id="IPR036390">
    <property type="entry name" value="WH_DNA-bd_sf"/>
</dbReference>
<accession>A0A2U2RKE4</accession>
<dbReference type="EMBL" id="QFKX01000002">
    <property type="protein sequence ID" value="PWH06330.1"/>
    <property type="molecule type" value="Genomic_DNA"/>
</dbReference>
<feature type="domain" description="HTH marR-type" evidence="2">
    <location>
        <begin position="52"/>
        <end position="188"/>
    </location>
</feature>
<dbReference type="Proteomes" id="UP000245590">
    <property type="component" value="Unassembled WGS sequence"/>
</dbReference>
<dbReference type="PROSITE" id="PS50995">
    <property type="entry name" value="HTH_MARR_2"/>
    <property type="match status" value="1"/>
</dbReference>
<dbReference type="Gene3D" id="1.10.10.10">
    <property type="entry name" value="Winged helix-like DNA-binding domain superfamily/Winged helix DNA-binding domain"/>
    <property type="match status" value="1"/>
</dbReference>